<dbReference type="Proteomes" id="UP000003653">
    <property type="component" value="Unassembled WGS sequence"/>
</dbReference>
<reference evidence="1 2" key="1">
    <citation type="submission" date="2010-04" db="EMBL/GenBank/DDBJ databases">
        <authorList>
            <person name="Muzny D."/>
            <person name="Qin X."/>
            <person name="Deng J."/>
            <person name="Jiang H."/>
            <person name="Liu Y."/>
            <person name="Qu J."/>
            <person name="Song X.-Z."/>
            <person name="Zhang L."/>
            <person name="Thornton R."/>
            <person name="Coyle M."/>
            <person name="Francisco L."/>
            <person name="Jackson L."/>
            <person name="Javaid M."/>
            <person name="Korchina V."/>
            <person name="Kovar C."/>
            <person name="Mata R."/>
            <person name="Mathew T."/>
            <person name="Ngo R."/>
            <person name="Nguyen L."/>
            <person name="Nguyen N."/>
            <person name="Okwuonu G."/>
            <person name="Ongeri F."/>
            <person name="Pham C."/>
            <person name="Simmons D."/>
            <person name="Wilczek-Boney K."/>
            <person name="Hale W."/>
            <person name="Jakkamsetti A."/>
            <person name="Pham P."/>
            <person name="Ruth R."/>
            <person name="San Lucas F."/>
            <person name="Warren J."/>
            <person name="Zhang J."/>
            <person name="Zhao Z."/>
            <person name="Zhou C."/>
            <person name="Zhu D."/>
            <person name="Lee S."/>
            <person name="Bess C."/>
            <person name="Blankenburg K."/>
            <person name="Forbes L."/>
            <person name="Fu Q."/>
            <person name="Gubbala S."/>
            <person name="Hirani K."/>
            <person name="Jayaseelan J.C."/>
            <person name="Lara F."/>
            <person name="Munidasa M."/>
            <person name="Palculict T."/>
            <person name="Patil S."/>
            <person name="Pu L.-L."/>
            <person name="Saada N."/>
            <person name="Tang L."/>
            <person name="Weissenberger G."/>
            <person name="Zhu Y."/>
            <person name="Hemphill L."/>
            <person name="Shang Y."/>
            <person name="Youmans B."/>
            <person name="Ayvaz T."/>
            <person name="Ross M."/>
            <person name="Santibanez J."/>
            <person name="Aqrawi P."/>
            <person name="Gross S."/>
            <person name="Joshi V."/>
            <person name="Fowler G."/>
            <person name="Nazareth L."/>
            <person name="Reid J."/>
            <person name="Worley K."/>
            <person name="Petrosino J."/>
            <person name="Highlander S."/>
            <person name="Gibbs R."/>
        </authorList>
    </citation>
    <scope>NUCLEOTIDE SEQUENCE [LARGE SCALE GENOMIC DNA]</scope>
    <source>
        <strain evidence="1 2">ATCC BAA-614</strain>
    </source>
</reference>
<comment type="caution">
    <text evidence="1">The sequence shown here is derived from an EMBL/GenBank/DDBJ whole genome shotgun (WGS) entry which is preliminary data.</text>
</comment>
<gene>
    <name evidence="1" type="ORF">HMPREF0591_4686</name>
</gene>
<sequence length="41" mass="4466">MLTSVKQSAGAERATIAGSWSAELTVLHYARKSDLSEWTRG</sequence>
<evidence type="ECO:0000313" key="1">
    <source>
        <dbReference type="EMBL" id="EFG75586.1"/>
    </source>
</evidence>
<organism evidence="1 2">
    <name type="scientific">Mycobacterium parascrofulaceum ATCC BAA-614</name>
    <dbReference type="NCBI Taxonomy" id="525368"/>
    <lineage>
        <taxon>Bacteria</taxon>
        <taxon>Bacillati</taxon>
        <taxon>Actinomycetota</taxon>
        <taxon>Actinomycetes</taxon>
        <taxon>Mycobacteriales</taxon>
        <taxon>Mycobacteriaceae</taxon>
        <taxon>Mycobacterium</taxon>
        <taxon>Mycobacterium simiae complex</taxon>
    </lineage>
</organism>
<keyword evidence="2" id="KW-1185">Reference proteome</keyword>
<proteinExistence type="predicted"/>
<dbReference type="HOGENOM" id="CLU_3273055_0_0_11"/>
<evidence type="ECO:0000313" key="2">
    <source>
        <dbReference type="Proteomes" id="UP000003653"/>
    </source>
</evidence>
<accession>D5PEK9</accession>
<protein>
    <submittedName>
        <fullName evidence="1">Uncharacterized protein</fullName>
    </submittedName>
</protein>
<dbReference type="AlphaFoldDB" id="D5PEK9"/>
<dbReference type="EMBL" id="ADNV01000327">
    <property type="protein sequence ID" value="EFG75586.1"/>
    <property type="molecule type" value="Genomic_DNA"/>
</dbReference>
<name>D5PEK9_9MYCO</name>